<evidence type="ECO:0000313" key="2">
    <source>
        <dbReference type="EMBL" id="KAJ7679884.1"/>
    </source>
</evidence>
<dbReference type="PANTHER" id="PTHR11360:SF234">
    <property type="entry name" value="MFS-TYPE TRANSPORTER DBAD-RELATED"/>
    <property type="match status" value="1"/>
</dbReference>
<evidence type="ECO:0008006" key="4">
    <source>
        <dbReference type="Google" id="ProtNLM"/>
    </source>
</evidence>
<evidence type="ECO:0000313" key="3">
    <source>
        <dbReference type="Proteomes" id="UP001221757"/>
    </source>
</evidence>
<sequence>MSVSACHASAWIGSVQRCIIFAPDVIVGRLFDLGYFRLPFATGSLFIIAATFIVPVCKVYCHFLLCQGFMIEMGCGLTFGTSATIITHWWKRKHGLALGVASCGSSLGGVFFPICLTRRLPPQKAPGGLFGLHVFRSAPFSVYCLSAVLSGLSLNFAFYLIAILNGSSLLGALGFG</sequence>
<proteinExistence type="predicted"/>
<reference evidence="2" key="1">
    <citation type="submission" date="2023-03" db="EMBL/GenBank/DDBJ databases">
        <title>Massive genome expansion in bonnet fungi (Mycena s.s.) driven by repeated elements and novel gene families across ecological guilds.</title>
        <authorList>
            <consortium name="Lawrence Berkeley National Laboratory"/>
            <person name="Harder C.B."/>
            <person name="Miyauchi S."/>
            <person name="Viragh M."/>
            <person name="Kuo A."/>
            <person name="Thoen E."/>
            <person name="Andreopoulos B."/>
            <person name="Lu D."/>
            <person name="Skrede I."/>
            <person name="Drula E."/>
            <person name="Henrissat B."/>
            <person name="Morin E."/>
            <person name="Kohler A."/>
            <person name="Barry K."/>
            <person name="LaButti K."/>
            <person name="Morin E."/>
            <person name="Salamov A."/>
            <person name="Lipzen A."/>
            <person name="Mereny Z."/>
            <person name="Hegedus B."/>
            <person name="Baldrian P."/>
            <person name="Stursova M."/>
            <person name="Weitz H."/>
            <person name="Taylor A."/>
            <person name="Grigoriev I.V."/>
            <person name="Nagy L.G."/>
            <person name="Martin F."/>
            <person name="Kauserud H."/>
        </authorList>
    </citation>
    <scope>NUCLEOTIDE SEQUENCE</scope>
    <source>
        <strain evidence="2">CBHHK067</strain>
    </source>
</reference>
<evidence type="ECO:0000256" key="1">
    <source>
        <dbReference type="SAM" id="Phobius"/>
    </source>
</evidence>
<comment type="caution">
    <text evidence="2">The sequence shown here is derived from an EMBL/GenBank/DDBJ whole genome shotgun (WGS) entry which is preliminary data.</text>
</comment>
<keyword evidence="1" id="KW-0812">Transmembrane</keyword>
<dbReference type="InterPro" id="IPR036259">
    <property type="entry name" value="MFS_trans_sf"/>
</dbReference>
<dbReference type="PANTHER" id="PTHR11360">
    <property type="entry name" value="MONOCARBOXYLATE TRANSPORTER"/>
    <property type="match status" value="1"/>
</dbReference>
<accession>A0AAD7D5U3</accession>
<keyword evidence="3" id="KW-1185">Reference proteome</keyword>
<gene>
    <name evidence="2" type="ORF">B0H17DRAFT_1161223</name>
</gene>
<dbReference type="InterPro" id="IPR050327">
    <property type="entry name" value="Proton-linked_MCT"/>
</dbReference>
<dbReference type="SUPFAM" id="SSF103473">
    <property type="entry name" value="MFS general substrate transporter"/>
    <property type="match status" value="1"/>
</dbReference>
<feature type="transmembrane region" description="Helical" evidence="1">
    <location>
        <begin position="69"/>
        <end position="90"/>
    </location>
</feature>
<keyword evidence="1" id="KW-0472">Membrane</keyword>
<name>A0AAD7D5U3_MYCRO</name>
<dbReference type="Proteomes" id="UP001221757">
    <property type="component" value="Unassembled WGS sequence"/>
</dbReference>
<dbReference type="AlphaFoldDB" id="A0AAD7D5U3"/>
<dbReference type="EMBL" id="JARKIE010000126">
    <property type="protein sequence ID" value="KAJ7679884.1"/>
    <property type="molecule type" value="Genomic_DNA"/>
</dbReference>
<protein>
    <recommendedName>
        <fullName evidence="4">Monocarboxylate transporter</fullName>
    </recommendedName>
</protein>
<keyword evidence="1" id="KW-1133">Transmembrane helix</keyword>
<feature type="transmembrane region" description="Helical" evidence="1">
    <location>
        <begin position="38"/>
        <end position="57"/>
    </location>
</feature>
<feature type="transmembrane region" description="Helical" evidence="1">
    <location>
        <begin position="96"/>
        <end position="116"/>
    </location>
</feature>
<organism evidence="2 3">
    <name type="scientific">Mycena rosella</name>
    <name type="common">Pink bonnet</name>
    <name type="synonym">Agaricus rosellus</name>
    <dbReference type="NCBI Taxonomy" id="1033263"/>
    <lineage>
        <taxon>Eukaryota</taxon>
        <taxon>Fungi</taxon>
        <taxon>Dikarya</taxon>
        <taxon>Basidiomycota</taxon>
        <taxon>Agaricomycotina</taxon>
        <taxon>Agaricomycetes</taxon>
        <taxon>Agaricomycetidae</taxon>
        <taxon>Agaricales</taxon>
        <taxon>Marasmiineae</taxon>
        <taxon>Mycenaceae</taxon>
        <taxon>Mycena</taxon>
    </lineage>
</organism>